<dbReference type="GO" id="GO:0006430">
    <property type="term" value="P:lysyl-tRNA aminoacylation"/>
    <property type="evidence" value="ECO:0007669"/>
    <property type="project" value="InterPro"/>
</dbReference>
<dbReference type="CDD" id="cd01200">
    <property type="entry name" value="WHEPGMRS_RNA"/>
    <property type="match status" value="1"/>
</dbReference>
<evidence type="ECO:0000259" key="13">
    <source>
        <dbReference type="PROSITE" id="PS50862"/>
    </source>
</evidence>
<dbReference type="PROSITE" id="PS50862">
    <property type="entry name" value="AA_TRNA_LIGASE_II"/>
    <property type="match status" value="1"/>
</dbReference>
<dbReference type="SUPFAM" id="SSF47060">
    <property type="entry name" value="S15/NS1 RNA-binding domain"/>
    <property type="match status" value="1"/>
</dbReference>
<dbReference type="EC" id="6.1.1.6" evidence="1 10"/>
<dbReference type="Pfam" id="PF00458">
    <property type="entry name" value="WHEP-TRS"/>
    <property type="match status" value="1"/>
</dbReference>
<dbReference type="CDD" id="cd04322">
    <property type="entry name" value="LysRS_N"/>
    <property type="match status" value="1"/>
</dbReference>
<dbReference type="PANTHER" id="PTHR42918:SF15">
    <property type="entry name" value="LYSINE--TRNA LIGASE, CHLOROPLASTIC_MITOCHONDRIAL"/>
    <property type="match status" value="1"/>
</dbReference>
<evidence type="ECO:0000256" key="12">
    <source>
        <dbReference type="SAM" id="SignalP"/>
    </source>
</evidence>
<evidence type="ECO:0000256" key="7">
    <source>
        <dbReference type="ARBA" id="ARBA00023146"/>
    </source>
</evidence>
<dbReference type="HAMAP" id="MF_00252">
    <property type="entry name" value="Lys_tRNA_synth_class2"/>
    <property type="match status" value="1"/>
</dbReference>
<evidence type="ECO:0000259" key="14">
    <source>
        <dbReference type="PROSITE" id="PS51185"/>
    </source>
</evidence>
<dbReference type="InterPro" id="IPR018149">
    <property type="entry name" value="Lys-tRNA-synth_II_C"/>
</dbReference>
<evidence type="ECO:0000256" key="9">
    <source>
        <dbReference type="ARBA" id="ARBA00048573"/>
    </source>
</evidence>
<dbReference type="InterPro" id="IPR045864">
    <property type="entry name" value="aa-tRNA-synth_II/BPL/LPL"/>
</dbReference>
<dbReference type="Gene3D" id="2.40.50.140">
    <property type="entry name" value="Nucleic acid-binding proteins"/>
    <property type="match status" value="1"/>
</dbReference>
<keyword evidence="6" id="KW-0648">Protein biosynthesis</keyword>
<evidence type="ECO:0000313" key="15">
    <source>
        <dbReference type="EMBL" id="KAG8464399.1"/>
    </source>
</evidence>
<organism evidence="15 16">
    <name type="scientific">Diacronema lutheri</name>
    <name type="common">Unicellular marine alga</name>
    <name type="synonym">Monochrysis lutheri</name>
    <dbReference type="NCBI Taxonomy" id="2081491"/>
    <lineage>
        <taxon>Eukaryota</taxon>
        <taxon>Haptista</taxon>
        <taxon>Haptophyta</taxon>
        <taxon>Pavlovophyceae</taxon>
        <taxon>Pavlovales</taxon>
        <taxon>Pavlovaceae</taxon>
        <taxon>Diacronema</taxon>
    </lineage>
</organism>
<gene>
    <name evidence="15" type="ORF">KFE25_003462</name>
</gene>
<dbReference type="PRINTS" id="PR00982">
    <property type="entry name" value="TRNASYNTHLYS"/>
</dbReference>
<evidence type="ECO:0000313" key="16">
    <source>
        <dbReference type="Proteomes" id="UP000751190"/>
    </source>
</evidence>
<evidence type="ECO:0000256" key="5">
    <source>
        <dbReference type="ARBA" id="ARBA00022840"/>
    </source>
</evidence>
<keyword evidence="2" id="KW-0436">Ligase</keyword>
<dbReference type="Proteomes" id="UP000751190">
    <property type="component" value="Unassembled WGS sequence"/>
</dbReference>
<dbReference type="GO" id="GO:0000049">
    <property type="term" value="F:tRNA binding"/>
    <property type="evidence" value="ECO:0007669"/>
    <property type="project" value="TreeGrafter"/>
</dbReference>
<dbReference type="OMA" id="WESTHHA"/>
<dbReference type="EMBL" id="JAGTXO010000013">
    <property type="protein sequence ID" value="KAG8464399.1"/>
    <property type="molecule type" value="Genomic_DNA"/>
</dbReference>
<proteinExistence type="inferred from homology"/>
<evidence type="ECO:0000256" key="2">
    <source>
        <dbReference type="ARBA" id="ARBA00022598"/>
    </source>
</evidence>
<evidence type="ECO:0000256" key="3">
    <source>
        <dbReference type="ARBA" id="ARBA00022723"/>
    </source>
</evidence>
<dbReference type="NCBIfam" id="TIGR00499">
    <property type="entry name" value="lysS_bact"/>
    <property type="match status" value="1"/>
</dbReference>
<keyword evidence="5" id="KW-0067">ATP-binding</keyword>
<keyword evidence="12" id="KW-0732">Signal</keyword>
<evidence type="ECO:0000256" key="4">
    <source>
        <dbReference type="ARBA" id="ARBA00022741"/>
    </source>
</evidence>
<accession>A0A8J5XI53</accession>
<evidence type="ECO:0000256" key="1">
    <source>
        <dbReference type="ARBA" id="ARBA00013166"/>
    </source>
</evidence>
<feature type="domain" description="WHEP-TRS" evidence="14">
    <location>
        <begin position="621"/>
        <end position="666"/>
    </location>
</feature>
<dbReference type="NCBIfam" id="NF001756">
    <property type="entry name" value="PRK00484.1"/>
    <property type="match status" value="1"/>
</dbReference>
<dbReference type="SMART" id="SM00991">
    <property type="entry name" value="WHEP-TRS"/>
    <property type="match status" value="1"/>
</dbReference>
<dbReference type="Gene3D" id="3.30.930.10">
    <property type="entry name" value="Bira Bifunctional Protein, Domain 2"/>
    <property type="match status" value="1"/>
</dbReference>
<dbReference type="SUPFAM" id="SSF50249">
    <property type="entry name" value="Nucleic acid-binding proteins"/>
    <property type="match status" value="1"/>
</dbReference>
<feature type="compositionally biased region" description="Low complexity" evidence="11">
    <location>
        <begin position="588"/>
        <end position="601"/>
    </location>
</feature>
<sequence>MAPSPARLVVMLHALAGHALGHARAPAGLLAGARRAVPVQRVARAPLHRARAASTLAGGAGAPAAQQSARADEAEALPADVFAQRLLKVREMREANVEPFAYTYAPTHRCDALQREYASLGAGDEEEGAVVAVCGRVTLKRVFGSLTFLTLVDETGSVQIYLDKKRLGDSFKDVKRWIDIGDIVGARGAPKRTDKGELSVAASEWTMLTKCFRALPDKWHGLTDVSKRYRQRHLDLIVNPAVRKTLRQRAQITSAIRRWLDERDFLEMETPALQTTPGGAAAKPFETFHNALEMPLTLRIATELHLKRLLVGGFERVYELGRIFRNEGVSTRHNPEFTTIELYQAYADFADMMALCENMIADVSRQVVGATTVRYGGVQIELAPPWRRVTMASLVEEKIGLDLAALQRGSALDLERARTAAAAAGVPAATSAQSVGEVLNLCFEELCEASLVQPTFVTEYPVEVSPLSKPHRDPAKNAAGLTERFELFVVGRELANAFSELTDPVDQRERFELQAAKKAAGDEEACDVDEDFLQALEMGMPPTGGLGIGIDRLVMLLTDSPSIRDVIAFPLMRPEAADAGGDAVGGVPAAAPVRPAEAPAAREPPPRSAAPAARAPMGEGELAELRAAVQQQGDVVRALKADGAPKVRVDEEVAKLKSLKARLPDA</sequence>
<dbReference type="SUPFAM" id="SSF55681">
    <property type="entry name" value="Class II aaRS and biotin synthetases"/>
    <property type="match status" value="1"/>
</dbReference>
<dbReference type="InterPro" id="IPR004365">
    <property type="entry name" value="NA-bd_OB_tRNA"/>
</dbReference>
<dbReference type="Gene3D" id="1.10.287.10">
    <property type="entry name" value="S15/NS1, RNA-binding"/>
    <property type="match status" value="1"/>
</dbReference>
<evidence type="ECO:0000256" key="11">
    <source>
        <dbReference type="SAM" id="MobiDB-lite"/>
    </source>
</evidence>
<dbReference type="PROSITE" id="PS51185">
    <property type="entry name" value="WHEP_TRS_2"/>
    <property type="match status" value="1"/>
</dbReference>
<feature type="region of interest" description="Disordered" evidence="11">
    <location>
        <begin position="588"/>
        <end position="621"/>
    </location>
</feature>
<dbReference type="InterPro" id="IPR006195">
    <property type="entry name" value="aa-tRNA-synth_II"/>
</dbReference>
<dbReference type="Pfam" id="PF00152">
    <property type="entry name" value="tRNA-synt_2"/>
    <property type="match status" value="1"/>
</dbReference>
<dbReference type="AlphaFoldDB" id="A0A8J5XI53"/>
<keyword evidence="7" id="KW-0030">Aminoacyl-tRNA synthetase</keyword>
<dbReference type="InterPro" id="IPR002313">
    <property type="entry name" value="Lys-tRNA-ligase_II"/>
</dbReference>
<dbReference type="InterPro" id="IPR009068">
    <property type="entry name" value="uS15_NS1_RNA-bd_sf"/>
</dbReference>
<evidence type="ECO:0000256" key="8">
    <source>
        <dbReference type="ARBA" id="ARBA00030563"/>
    </source>
</evidence>
<reference evidence="15" key="1">
    <citation type="submission" date="2021-05" db="EMBL/GenBank/DDBJ databases">
        <title>The genome of the haptophyte Pavlova lutheri (Diacronema luteri, Pavlovales) - a model for lipid biosynthesis in eukaryotic algae.</title>
        <authorList>
            <person name="Hulatt C.J."/>
            <person name="Posewitz M.C."/>
        </authorList>
    </citation>
    <scope>NUCLEOTIDE SEQUENCE</scope>
    <source>
        <strain evidence="15">NIVA-4/92</strain>
    </source>
</reference>
<dbReference type="GO" id="GO:0005524">
    <property type="term" value="F:ATP binding"/>
    <property type="evidence" value="ECO:0007669"/>
    <property type="project" value="UniProtKB-KW"/>
</dbReference>
<dbReference type="GO" id="GO:0046872">
    <property type="term" value="F:metal ion binding"/>
    <property type="evidence" value="ECO:0007669"/>
    <property type="project" value="UniProtKB-KW"/>
</dbReference>
<evidence type="ECO:0000256" key="10">
    <source>
        <dbReference type="RuleBase" id="RU003748"/>
    </source>
</evidence>
<dbReference type="InterPro" id="IPR004364">
    <property type="entry name" value="Aa-tRNA-synt_II"/>
</dbReference>
<dbReference type="Pfam" id="PF01336">
    <property type="entry name" value="tRNA_anti-codon"/>
    <property type="match status" value="1"/>
</dbReference>
<dbReference type="InterPro" id="IPR000738">
    <property type="entry name" value="WHEP-TRS_dom"/>
</dbReference>
<dbReference type="InterPro" id="IPR012340">
    <property type="entry name" value="NA-bd_OB-fold"/>
</dbReference>
<dbReference type="InterPro" id="IPR044136">
    <property type="entry name" value="Lys-tRNA-ligase_II_N"/>
</dbReference>
<dbReference type="CDD" id="cd00775">
    <property type="entry name" value="LysRS_core"/>
    <property type="match status" value="1"/>
</dbReference>
<dbReference type="GO" id="GO:0004824">
    <property type="term" value="F:lysine-tRNA ligase activity"/>
    <property type="evidence" value="ECO:0007669"/>
    <property type="project" value="UniProtKB-EC"/>
</dbReference>
<dbReference type="GO" id="GO:0005829">
    <property type="term" value="C:cytosol"/>
    <property type="evidence" value="ECO:0007669"/>
    <property type="project" value="TreeGrafter"/>
</dbReference>
<feature type="domain" description="Aminoacyl-transfer RNA synthetases class-II family profile" evidence="13">
    <location>
        <begin position="246"/>
        <end position="574"/>
    </location>
</feature>
<dbReference type="PROSITE" id="PS00762">
    <property type="entry name" value="WHEP_TRS_1"/>
    <property type="match status" value="1"/>
</dbReference>
<comment type="caution">
    <text evidence="15">The sequence shown here is derived from an EMBL/GenBank/DDBJ whole genome shotgun (WGS) entry which is preliminary data.</text>
</comment>
<keyword evidence="3" id="KW-0479">Metal-binding</keyword>
<name>A0A8J5XI53_DIALT</name>
<protein>
    <recommendedName>
        <fullName evidence="1 10">Lysine--tRNA ligase</fullName>
        <ecNumber evidence="1 10">6.1.1.6</ecNumber>
    </recommendedName>
    <alternativeName>
        <fullName evidence="8 10">Lysyl-tRNA synthetase</fullName>
    </alternativeName>
</protein>
<keyword evidence="4" id="KW-0547">Nucleotide-binding</keyword>
<dbReference type="PANTHER" id="PTHR42918">
    <property type="entry name" value="LYSYL-TRNA SYNTHETASE"/>
    <property type="match status" value="1"/>
</dbReference>
<feature type="signal peptide" evidence="12">
    <location>
        <begin position="1"/>
        <end position="21"/>
    </location>
</feature>
<feature type="chain" id="PRO_5035245277" description="Lysine--tRNA ligase" evidence="12">
    <location>
        <begin position="22"/>
        <end position="666"/>
    </location>
</feature>
<evidence type="ECO:0000256" key="6">
    <source>
        <dbReference type="ARBA" id="ARBA00022917"/>
    </source>
</evidence>
<comment type="catalytic activity">
    <reaction evidence="9 10">
        <text>tRNA(Lys) + L-lysine + ATP = L-lysyl-tRNA(Lys) + AMP + diphosphate</text>
        <dbReference type="Rhea" id="RHEA:20792"/>
        <dbReference type="Rhea" id="RHEA-COMP:9696"/>
        <dbReference type="Rhea" id="RHEA-COMP:9697"/>
        <dbReference type="ChEBI" id="CHEBI:30616"/>
        <dbReference type="ChEBI" id="CHEBI:32551"/>
        <dbReference type="ChEBI" id="CHEBI:33019"/>
        <dbReference type="ChEBI" id="CHEBI:78442"/>
        <dbReference type="ChEBI" id="CHEBI:78529"/>
        <dbReference type="ChEBI" id="CHEBI:456215"/>
        <dbReference type="EC" id="6.1.1.6"/>
    </reaction>
</comment>
<keyword evidence="16" id="KW-1185">Reference proteome</keyword>
<dbReference type="OrthoDB" id="21243at2759"/>